<evidence type="ECO:0000256" key="1">
    <source>
        <dbReference type="ARBA" id="ARBA00022701"/>
    </source>
</evidence>
<accession>A0A9P6KCK1</accession>
<dbReference type="Pfam" id="PF17681">
    <property type="entry name" value="GCP_N_terminal"/>
    <property type="match status" value="1"/>
</dbReference>
<keyword evidence="2" id="KW-0175">Coiled coil</keyword>
<gene>
    <name evidence="4" type="ORF">BGW38_003614</name>
</gene>
<dbReference type="AlphaFoldDB" id="A0A9P6KCK1"/>
<dbReference type="EMBL" id="JAABOA010002396">
    <property type="protein sequence ID" value="KAF9579923.1"/>
    <property type="molecule type" value="Genomic_DNA"/>
</dbReference>
<dbReference type="GO" id="GO:0005874">
    <property type="term" value="C:microtubule"/>
    <property type="evidence" value="ECO:0007669"/>
    <property type="project" value="UniProtKB-KW"/>
</dbReference>
<comment type="caution">
    <text evidence="4">The sequence shown here is derived from an EMBL/GenBank/DDBJ whole genome shotgun (WGS) entry which is preliminary data.</text>
</comment>
<dbReference type="OrthoDB" id="66546at2759"/>
<evidence type="ECO:0000256" key="2">
    <source>
        <dbReference type="SAM" id="Coils"/>
    </source>
</evidence>
<sequence length="562" mass="63145">MLPGPARCLISRETGFQPGDDHFEQYGNCVYSRLYDTSGMCAGRNKAIDAEAIDSRILGLAEKISLTTTQDDSKAQALRKYLNQLRQRARALRGSGGEVLTSEADQEAAAQNTLSSVLLVMLELSHMPTTPTKGTDSVLSSHYVIPESLNNKLEGWPSSIKTQQDLDREYWQSIIQESPYQGDHWYIQGVSYEKDDESDYEDMKLDQAPKSAYRTVLEPGNLRQFSLTESDSAGDASGNQKKSTLQHLITLDMDLPKSIVKENQIIVSHSHISHNLVQLLRQLQYWDESCRIISRVVLSHLSPGALQMLIRPLLLGAEEIAELDDSVRRVCSPKFQVYGKVIQAFASAANSQLLMINNQISDLQQRYQRLRKGGDNRAASLIELRSALEDPLSKVNTLLMFLRQCPFYTFSENAQEHSCYYSTALLSDLYENSLKPFLTALERWLAGQAQDSDFDFLIRSASNMNIESKDFWTDGYHFLTEIEMENPKEHEGSNGTTAITSGSGVRNLVEASVRWITPTFIDNSTMRRIMYIGKAVRIIDVLLMREATIIPRPTGFASTIGI</sequence>
<feature type="coiled-coil region" evidence="2">
    <location>
        <begin position="346"/>
        <end position="373"/>
    </location>
</feature>
<name>A0A9P6KCK1_9FUNG</name>
<reference evidence="4" key="1">
    <citation type="journal article" date="2020" name="Fungal Divers.">
        <title>Resolving the Mortierellaceae phylogeny through synthesis of multi-gene phylogenetics and phylogenomics.</title>
        <authorList>
            <person name="Vandepol N."/>
            <person name="Liber J."/>
            <person name="Desiro A."/>
            <person name="Na H."/>
            <person name="Kennedy M."/>
            <person name="Barry K."/>
            <person name="Grigoriev I.V."/>
            <person name="Miller A.N."/>
            <person name="O'Donnell K."/>
            <person name="Stajich J.E."/>
            <person name="Bonito G."/>
        </authorList>
    </citation>
    <scope>NUCLEOTIDE SEQUENCE</scope>
    <source>
        <strain evidence="4">KOD1015</strain>
    </source>
</reference>
<proteinExistence type="predicted"/>
<organism evidence="4 5">
    <name type="scientific">Lunasporangiospora selenospora</name>
    <dbReference type="NCBI Taxonomy" id="979761"/>
    <lineage>
        <taxon>Eukaryota</taxon>
        <taxon>Fungi</taxon>
        <taxon>Fungi incertae sedis</taxon>
        <taxon>Mucoromycota</taxon>
        <taxon>Mortierellomycotina</taxon>
        <taxon>Mortierellomycetes</taxon>
        <taxon>Mortierellales</taxon>
        <taxon>Mortierellaceae</taxon>
        <taxon>Lunasporangiospora</taxon>
    </lineage>
</organism>
<dbReference type="Proteomes" id="UP000780801">
    <property type="component" value="Unassembled WGS sequence"/>
</dbReference>
<feature type="domain" description="Gamma tubulin complex component protein N-terminal" evidence="3">
    <location>
        <begin position="291"/>
        <end position="540"/>
    </location>
</feature>
<keyword evidence="1" id="KW-0493">Microtubule</keyword>
<keyword evidence="5" id="KW-1185">Reference proteome</keyword>
<evidence type="ECO:0000313" key="4">
    <source>
        <dbReference type="EMBL" id="KAF9579923.1"/>
    </source>
</evidence>
<protein>
    <recommendedName>
        <fullName evidence="3">Gamma tubulin complex component protein N-terminal domain-containing protein</fullName>
    </recommendedName>
</protein>
<evidence type="ECO:0000313" key="5">
    <source>
        <dbReference type="Proteomes" id="UP000780801"/>
    </source>
</evidence>
<evidence type="ECO:0000259" key="3">
    <source>
        <dbReference type="Pfam" id="PF17681"/>
    </source>
</evidence>
<dbReference type="InterPro" id="IPR041470">
    <property type="entry name" value="GCP_N"/>
</dbReference>